<evidence type="ECO:0000256" key="1">
    <source>
        <dbReference type="SAM" id="MobiDB-lite"/>
    </source>
</evidence>
<dbReference type="RefSeq" id="XP_008717982.1">
    <property type="nucleotide sequence ID" value="XM_008719760.1"/>
</dbReference>
<evidence type="ECO:0000313" key="2">
    <source>
        <dbReference type="EMBL" id="ETN39197.1"/>
    </source>
</evidence>
<dbReference type="OrthoDB" id="4161551at2759"/>
<dbReference type="HOGENOM" id="CLU_413885_0_0_1"/>
<organism evidence="2 3">
    <name type="scientific">Cyphellophora europaea (strain CBS 101466)</name>
    <name type="common">Phialophora europaea</name>
    <dbReference type="NCBI Taxonomy" id="1220924"/>
    <lineage>
        <taxon>Eukaryota</taxon>
        <taxon>Fungi</taxon>
        <taxon>Dikarya</taxon>
        <taxon>Ascomycota</taxon>
        <taxon>Pezizomycotina</taxon>
        <taxon>Eurotiomycetes</taxon>
        <taxon>Chaetothyriomycetidae</taxon>
        <taxon>Chaetothyriales</taxon>
        <taxon>Cyphellophoraceae</taxon>
        <taxon>Cyphellophora</taxon>
    </lineage>
</organism>
<feature type="compositionally biased region" description="Low complexity" evidence="1">
    <location>
        <begin position="334"/>
        <end position="351"/>
    </location>
</feature>
<proteinExistence type="predicted"/>
<reference evidence="2 3" key="1">
    <citation type="submission" date="2013-03" db="EMBL/GenBank/DDBJ databases">
        <title>The Genome Sequence of Phialophora europaea CBS 101466.</title>
        <authorList>
            <consortium name="The Broad Institute Genomics Platform"/>
            <person name="Cuomo C."/>
            <person name="de Hoog S."/>
            <person name="Gorbushina A."/>
            <person name="Walker B."/>
            <person name="Young S.K."/>
            <person name="Zeng Q."/>
            <person name="Gargeya S."/>
            <person name="Fitzgerald M."/>
            <person name="Haas B."/>
            <person name="Abouelleil A."/>
            <person name="Allen A.W."/>
            <person name="Alvarado L."/>
            <person name="Arachchi H.M."/>
            <person name="Berlin A.M."/>
            <person name="Chapman S.B."/>
            <person name="Gainer-Dewar J."/>
            <person name="Goldberg J."/>
            <person name="Griggs A."/>
            <person name="Gujja S."/>
            <person name="Hansen M."/>
            <person name="Howarth C."/>
            <person name="Imamovic A."/>
            <person name="Ireland A."/>
            <person name="Larimer J."/>
            <person name="McCowan C."/>
            <person name="Murphy C."/>
            <person name="Pearson M."/>
            <person name="Poon T.W."/>
            <person name="Priest M."/>
            <person name="Roberts A."/>
            <person name="Saif S."/>
            <person name="Shea T."/>
            <person name="Sisk P."/>
            <person name="Sykes S."/>
            <person name="Wortman J."/>
            <person name="Nusbaum C."/>
            <person name="Birren B."/>
        </authorList>
    </citation>
    <scope>NUCLEOTIDE SEQUENCE [LARGE SCALE GENOMIC DNA]</scope>
    <source>
        <strain evidence="2 3">CBS 101466</strain>
    </source>
</reference>
<dbReference type="STRING" id="1220924.W2RRV8"/>
<sequence>MGLSILSLSSARVLEQRQARPSCYYDPVFNGLWSNTQINADAQTFCASLLGKPTPSYCAGTITNTETFSAAITATVTVSTDTTVQATVTRTDTMVQMQLGKRAAAEAQITSANFLVRARDAIRRQAASSGATSADLYGKIYSACSCGNAAGSISLRAIPEICTTTEVKTEEGFATAEVFTATVTSGTTTVTVYENVTQIISTSRSATSFAPVPVTVTSETPEATTSADMVWPDWDFSSTRSSSTSEETTETSSSSTSEETTETSSSNTFDEPTTSTDMFWPDWEDVSASTTSSSTVTSLLPDSPTVQETTTSPSPSATSEVMDWPDWPDWSNVSSTTDGSSSTSLLPDSPTQQETTASPSQSTTSEGMEWPDWDMTTSSTSYEIEPTVYNTTKTTSASATATPTGCKNGDIFSENPDRCTVYEYVCGRDYGKEDVKSEQFWTPTAEKCSETCDYQNFADSETPCVGIVWKAGRCKLLKSTSTPVEDSTTVALLIKADPKCASTTSSSSSATGTPLVYPNTTTPAATTASTWGGWGDVKNFTSVYNSNTTTSFAVEPTIIETTTTTQPYYNTTASLTSSSVYPNITTSANITTSLTASPDYTSTTASLNMTTSSAYLAPNVTTPFTSSTACVAETVYLGNVTQTVTETATVVQYARGGHRWKGW</sequence>
<feature type="compositionally biased region" description="Polar residues" evidence="1">
    <location>
        <begin position="352"/>
        <end position="366"/>
    </location>
</feature>
<dbReference type="eggNOG" id="ENOG502T5KF">
    <property type="taxonomic scope" value="Eukaryota"/>
</dbReference>
<dbReference type="InParanoid" id="W2RRV8"/>
<keyword evidence="3" id="KW-1185">Reference proteome</keyword>
<gene>
    <name evidence="2" type="ORF">HMPREF1541_05420</name>
</gene>
<feature type="compositionally biased region" description="Low complexity" evidence="1">
    <location>
        <begin position="237"/>
        <end position="266"/>
    </location>
</feature>
<dbReference type="GeneID" id="19972759"/>
<accession>W2RRV8</accession>
<dbReference type="EMBL" id="KB822721">
    <property type="protein sequence ID" value="ETN39197.1"/>
    <property type="molecule type" value="Genomic_DNA"/>
</dbReference>
<protein>
    <submittedName>
        <fullName evidence="2">Uncharacterized protein</fullName>
    </submittedName>
</protein>
<dbReference type="VEuPathDB" id="FungiDB:HMPREF1541_05420"/>
<feature type="compositionally biased region" description="Polar residues" evidence="1">
    <location>
        <begin position="267"/>
        <end position="277"/>
    </location>
</feature>
<feature type="region of interest" description="Disordered" evidence="1">
    <location>
        <begin position="237"/>
        <end position="377"/>
    </location>
</feature>
<feature type="compositionally biased region" description="Low complexity" evidence="1">
    <location>
        <begin position="286"/>
        <end position="319"/>
    </location>
</feature>
<name>W2RRV8_CYPE1</name>
<dbReference type="Proteomes" id="UP000030752">
    <property type="component" value="Unassembled WGS sequence"/>
</dbReference>
<dbReference type="AlphaFoldDB" id="W2RRV8"/>
<evidence type="ECO:0000313" key="3">
    <source>
        <dbReference type="Proteomes" id="UP000030752"/>
    </source>
</evidence>